<dbReference type="EMBL" id="CAFBPY010000101">
    <property type="protein sequence ID" value="CAB5038270.1"/>
    <property type="molecule type" value="Genomic_DNA"/>
</dbReference>
<organism evidence="1">
    <name type="scientific">freshwater metagenome</name>
    <dbReference type="NCBI Taxonomy" id="449393"/>
    <lineage>
        <taxon>unclassified sequences</taxon>
        <taxon>metagenomes</taxon>
        <taxon>ecological metagenomes</taxon>
    </lineage>
</organism>
<reference evidence="1" key="1">
    <citation type="submission" date="2020-05" db="EMBL/GenBank/DDBJ databases">
        <authorList>
            <person name="Chiriac C."/>
            <person name="Salcher M."/>
            <person name="Ghai R."/>
            <person name="Kavagutti S V."/>
        </authorList>
    </citation>
    <scope>NUCLEOTIDE SEQUENCE</scope>
</reference>
<gene>
    <name evidence="1" type="ORF">UFOPK4209_00714</name>
</gene>
<protein>
    <submittedName>
        <fullName evidence="1">Unannotated protein</fullName>
    </submittedName>
</protein>
<sequence>MMVITNKMIGIIVRLSRVFAVRTSKYTALVPPTSDVGSAACANSRIFGISFPASTLSGALSNVRFKTILLFTIFAFGSGCPGTGIPSNIGAICETPGAFFNAAVTASALSALTTTCVGLPSPPGKWVSKSFCPTTDSGLPVKVSTVPIPSAFKVVDANANNKRIDPEIAQAFRGFFPIVFPTFAQGPDIT</sequence>
<name>A0A6J7SCY5_9ZZZZ</name>
<accession>A0A6J7SCY5</accession>
<proteinExistence type="predicted"/>
<dbReference type="AlphaFoldDB" id="A0A6J7SCY5"/>
<evidence type="ECO:0000313" key="1">
    <source>
        <dbReference type="EMBL" id="CAB5038270.1"/>
    </source>
</evidence>